<dbReference type="PANTHER" id="PTHR38402:SF1">
    <property type="entry name" value="MITOCHONDRIAL OUTER MEMBRANE PROTEIN OM14"/>
    <property type="match status" value="1"/>
</dbReference>
<dbReference type="CDD" id="cd15863">
    <property type="entry name" value="SNARE_GS27"/>
    <property type="match status" value="1"/>
</dbReference>
<sequence length="458" mass="50777">MPTQSPTAALGNLLKSAAPQPREIEATDVEPPTTSLIDVDSPHVSSVPPTYESQSVKTTTQAERIDHEREAKQKRAEAEAKDDRAAARHAKERAKAARNRATAAKSTLARNKANPVVLVNAMLIAVAGAGLGFGAYQKHIKGALTWRVVGMWSGAVGAAGVVDYFVSNSRYQEEENMNNRYKLINLFWNLYFLIQNSLFNAALKQSSALRRDLDAFAEAPSTTSPAMQGQISASLTSFSRTIDDYSSLSKQELIPAKQELAFERLKNFRTELADYRQLFDRLKKEREDANSANWQNKKQSTSNRNELLGRRPHHASTPENPYAQSNLPQSSPFANPNYSHHRSSPSAGGGSGGPGFSGGPTDYTRENHALREQSFFSNTNAQLDEFLDRGRAVLGDLGQQREILKGTQRRLYSVANTLGVSGDTIRTIERRAKQDKWIFWGGVVIFFLFCWAVLHFLT</sequence>
<keyword evidence="2" id="KW-1133">Transmembrane helix</keyword>
<organism evidence="3 4">
    <name type="scientific">Emergomyces pasteurianus Ep9510</name>
    <dbReference type="NCBI Taxonomy" id="1447872"/>
    <lineage>
        <taxon>Eukaryota</taxon>
        <taxon>Fungi</taxon>
        <taxon>Dikarya</taxon>
        <taxon>Ascomycota</taxon>
        <taxon>Pezizomycotina</taxon>
        <taxon>Eurotiomycetes</taxon>
        <taxon>Eurotiomycetidae</taxon>
        <taxon>Onygenales</taxon>
        <taxon>Ajellomycetaceae</taxon>
        <taxon>Emergomyces</taxon>
    </lineage>
</organism>
<reference evidence="3 4" key="1">
    <citation type="submission" date="2015-07" db="EMBL/GenBank/DDBJ databases">
        <title>Emmonsia species relationships and genome sequence.</title>
        <authorList>
            <consortium name="The Broad Institute Genomics Platform"/>
            <person name="Cuomo C.A."/>
            <person name="Munoz J.F."/>
            <person name="Imamovic A."/>
            <person name="Priest M.E."/>
            <person name="Young S."/>
            <person name="Clay O.K."/>
            <person name="McEwen J.G."/>
        </authorList>
    </citation>
    <scope>NUCLEOTIDE SEQUENCE [LARGE SCALE GENOMIC DNA]</scope>
    <source>
        <strain evidence="3 4">UAMH 9510</strain>
    </source>
</reference>
<accession>A0A1J9QD68</accession>
<feature type="compositionally biased region" description="Polar residues" evidence="1">
    <location>
        <begin position="43"/>
        <end position="62"/>
    </location>
</feature>
<protein>
    <submittedName>
        <fullName evidence="3">Uncharacterized protein</fullName>
    </submittedName>
</protein>
<dbReference type="Proteomes" id="UP000182235">
    <property type="component" value="Unassembled WGS sequence"/>
</dbReference>
<comment type="caution">
    <text evidence="3">The sequence shown here is derived from an EMBL/GenBank/DDBJ whole genome shotgun (WGS) entry which is preliminary data.</text>
</comment>
<dbReference type="VEuPathDB" id="FungiDB:AJ78_06386"/>
<feature type="compositionally biased region" description="Polar residues" evidence="1">
    <location>
        <begin position="290"/>
        <end position="305"/>
    </location>
</feature>
<name>A0A1J9QD68_9EURO</name>
<dbReference type="EMBL" id="LGRN01000331">
    <property type="protein sequence ID" value="OJD13125.1"/>
    <property type="molecule type" value="Genomic_DNA"/>
</dbReference>
<feature type="transmembrane region" description="Helical" evidence="2">
    <location>
        <begin position="437"/>
        <end position="457"/>
    </location>
</feature>
<gene>
    <name evidence="3" type="ORF">AJ78_06386</name>
</gene>
<feature type="transmembrane region" description="Helical" evidence="2">
    <location>
        <begin position="116"/>
        <end position="136"/>
    </location>
</feature>
<evidence type="ECO:0000256" key="1">
    <source>
        <dbReference type="SAM" id="MobiDB-lite"/>
    </source>
</evidence>
<dbReference type="AlphaFoldDB" id="A0A1J9QD68"/>
<dbReference type="GO" id="GO:0005741">
    <property type="term" value="C:mitochondrial outer membrane"/>
    <property type="evidence" value="ECO:0007669"/>
    <property type="project" value="InterPro"/>
</dbReference>
<keyword evidence="4" id="KW-1185">Reference proteome</keyword>
<dbReference type="PANTHER" id="PTHR38402">
    <property type="entry name" value="MITOCHONDRIAL OUTER MEMBRANE PROTEIN OM14"/>
    <property type="match status" value="1"/>
</dbReference>
<dbReference type="STRING" id="1447872.A0A1J9QD68"/>
<evidence type="ECO:0000313" key="3">
    <source>
        <dbReference type="EMBL" id="OJD13125.1"/>
    </source>
</evidence>
<dbReference type="InterPro" id="IPR039454">
    <property type="entry name" value="OM14"/>
</dbReference>
<feature type="region of interest" description="Disordered" evidence="1">
    <location>
        <begin position="287"/>
        <end position="364"/>
    </location>
</feature>
<evidence type="ECO:0000313" key="4">
    <source>
        <dbReference type="Proteomes" id="UP000182235"/>
    </source>
</evidence>
<dbReference type="GO" id="GO:0006626">
    <property type="term" value="P:protein targeting to mitochondrion"/>
    <property type="evidence" value="ECO:0007669"/>
    <property type="project" value="TreeGrafter"/>
</dbReference>
<keyword evidence="2" id="KW-0812">Transmembrane</keyword>
<dbReference type="FunFam" id="1.20.5.110:FF:000054">
    <property type="entry name" value="Protein transport protein BOS1"/>
    <property type="match status" value="1"/>
</dbReference>
<feature type="compositionally biased region" description="Basic residues" evidence="1">
    <location>
        <begin position="87"/>
        <end position="98"/>
    </location>
</feature>
<feature type="region of interest" description="Disordered" evidence="1">
    <location>
        <begin position="14"/>
        <end position="106"/>
    </location>
</feature>
<dbReference type="Gene3D" id="1.20.5.110">
    <property type="match status" value="1"/>
</dbReference>
<feature type="compositionally biased region" description="Gly residues" evidence="1">
    <location>
        <begin position="347"/>
        <end position="358"/>
    </location>
</feature>
<dbReference type="OrthoDB" id="158360at2759"/>
<feature type="transmembrane region" description="Helical" evidence="2">
    <location>
        <begin position="148"/>
        <end position="166"/>
    </location>
</feature>
<proteinExistence type="predicted"/>
<dbReference type="Pfam" id="PF12352">
    <property type="entry name" value="V-SNARE_C"/>
    <property type="match status" value="1"/>
</dbReference>
<feature type="compositionally biased region" description="Polar residues" evidence="1">
    <location>
        <begin position="317"/>
        <end position="338"/>
    </location>
</feature>
<dbReference type="GO" id="GO:1990593">
    <property type="term" value="F:nascent polypeptide-associated complex binding"/>
    <property type="evidence" value="ECO:0007669"/>
    <property type="project" value="InterPro"/>
</dbReference>
<dbReference type="SUPFAM" id="SSF58038">
    <property type="entry name" value="SNARE fusion complex"/>
    <property type="match status" value="1"/>
</dbReference>
<evidence type="ECO:0000256" key="2">
    <source>
        <dbReference type="SAM" id="Phobius"/>
    </source>
</evidence>
<keyword evidence="2" id="KW-0472">Membrane</keyword>
<feature type="compositionally biased region" description="Basic and acidic residues" evidence="1">
    <location>
        <begin position="63"/>
        <end position="86"/>
    </location>
</feature>